<evidence type="ECO:0008006" key="3">
    <source>
        <dbReference type="Google" id="ProtNLM"/>
    </source>
</evidence>
<reference evidence="1 2" key="1">
    <citation type="submission" date="2016-08" db="EMBL/GenBank/DDBJ databases">
        <title>Genomes of anaerobic fungi encode conserved fungal cellulosomes for biomass hydrolysis.</title>
        <authorList>
            <consortium name="DOE Joint Genome Institute"/>
            <person name="Haitjema C.H."/>
            <person name="Gilmore S.P."/>
            <person name="Henske J.K."/>
            <person name="Solomon K.V."/>
            <person name="De Groot R."/>
            <person name="Kuo A."/>
            <person name="Mondo S.J."/>
            <person name="Salamov A.A."/>
            <person name="Labutti K."/>
            <person name="Zhao Z."/>
            <person name="Chiniquy J."/>
            <person name="Barry K."/>
            <person name="Brewer H.M."/>
            <person name="Purvine S.O."/>
            <person name="Wright A.T."/>
            <person name="Boxma B."/>
            <person name="Van Alen T."/>
            <person name="Hackstein J.H."/>
            <person name="Baker S.E."/>
            <person name="Grigoriev I.V."/>
            <person name="O'Malley M.A."/>
        </authorList>
    </citation>
    <scope>NUCLEOTIDE SEQUENCE [LARGE SCALE GENOMIC DNA]</scope>
    <source>
        <strain evidence="2">finn</strain>
    </source>
</reference>
<evidence type="ECO:0000313" key="2">
    <source>
        <dbReference type="Proteomes" id="UP000193719"/>
    </source>
</evidence>
<protein>
    <recommendedName>
        <fullName evidence="3">EGF-like domain-containing protein</fullName>
    </recommendedName>
</protein>
<reference evidence="1 2" key="2">
    <citation type="submission" date="2016-08" db="EMBL/GenBank/DDBJ databases">
        <title>Pervasive Adenine N6-methylation of Active Genes in Fungi.</title>
        <authorList>
            <consortium name="DOE Joint Genome Institute"/>
            <person name="Mondo S.J."/>
            <person name="Dannebaum R.O."/>
            <person name="Kuo R.C."/>
            <person name="Labutti K."/>
            <person name="Haridas S."/>
            <person name="Kuo A."/>
            <person name="Salamov A."/>
            <person name="Ahrendt S.R."/>
            <person name="Lipzen A."/>
            <person name="Sullivan W."/>
            <person name="Andreopoulos W.B."/>
            <person name="Clum A."/>
            <person name="Lindquist E."/>
            <person name="Daum C."/>
            <person name="Ramamoorthy G.K."/>
            <person name="Gryganskyi A."/>
            <person name="Culley D."/>
            <person name="Magnuson J.K."/>
            <person name="James T.Y."/>
            <person name="O'Malley M.A."/>
            <person name="Stajich J.E."/>
            <person name="Spatafora J.W."/>
            <person name="Visel A."/>
            <person name="Grigoriev I.V."/>
        </authorList>
    </citation>
    <scope>NUCLEOTIDE SEQUENCE [LARGE SCALE GENOMIC DNA]</scope>
    <source>
        <strain evidence="2">finn</strain>
    </source>
</reference>
<sequence length="113" mass="12957">GICELNNLKIFANPNSYFLEPVIENYSGTIQFSFDKIDIIINECHSNQIKMVDKYGIQYCETPKCQDNCPVGISANCIPYTYEFINNRTLNICECNDGWEGESCNSKVFIDFK</sequence>
<dbReference type="EMBL" id="MCFH01000003">
    <property type="protein sequence ID" value="ORX59218.1"/>
    <property type="molecule type" value="Genomic_DNA"/>
</dbReference>
<feature type="non-terminal residue" evidence="1">
    <location>
        <position position="1"/>
    </location>
</feature>
<evidence type="ECO:0000313" key="1">
    <source>
        <dbReference type="EMBL" id="ORX59218.1"/>
    </source>
</evidence>
<dbReference type="Proteomes" id="UP000193719">
    <property type="component" value="Unassembled WGS sequence"/>
</dbReference>
<name>A0A1Y1VL67_9FUNG</name>
<proteinExistence type="predicted"/>
<gene>
    <name evidence="1" type="ORF">BCR36DRAFT_275866</name>
</gene>
<keyword evidence="2" id="KW-1185">Reference proteome</keyword>
<dbReference type="OrthoDB" id="192253at2759"/>
<accession>A0A1Y1VL67</accession>
<comment type="caution">
    <text evidence="1">The sequence shown here is derived from an EMBL/GenBank/DDBJ whole genome shotgun (WGS) entry which is preliminary data.</text>
</comment>
<dbReference type="AlphaFoldDB" id="A0A1Y1VL67"/>
<organism evidence="1 2">
    <name type="scientific">Piromyces finnis</name>
    <dbReference type="NCBI Taxonomy" id="1754191"/>
    <lineage>
        <taxon>Eukaryota</taxon>
        <taxon>Fungi</taxon>
        <taxon>Fungi incertae sedis</taxon>
        <taxon>Chytridiomycota</taxon>
        <taxon>Chytridiomycota incertae sedis</taxon>
        <taxon>Neocallimastigomycetes</taxon>
        <taxon>Neocallimastigales</taxon>
        <taxon>Neocallimastigaceae</taxon>
        <taxon>Piromyces</taxon>
    </lineage>
</organism>